<dbReference type="EMBL" id="JBHTIR010001680">
    <property type="protein sequence ID" value="MFD0852845.1"/>
    <property type="molecule type" value="Genomic_DNA"/>
</dbReference>
<evidence type="ECO:0000259" key="1">
    <source>
        <dbReference type="Pfam" id="PF09423"/>
    </source>
</evidence>
<dbReference type="Gene3D" id="3.60.21.70">
    <property type="entry name" value="PhoD-like phosphatase"/>
    <property type="match status" value="1"/>
</dbReference>
<name>A0ABW3CEF7_9ACTN</name>
<dbReference type="SUPFAM" id="SSF56300">
    <property type="entry name" value="Metallo-dependent phosphatases"/>
    <property type="match status" value="1"/>
</dbReference>
<gene>
    <name evidence="3" type="ORF">ACFQ07_11445</name>
</gene>
<dbReference type="InterPro" id="IPR032093">
    <property type="entry name" value="PhoD_N"/>
</dbReference>
<dbReference type="InterPro" id="IPR029052">
    <property type="entry name" value="Metallo-depent_PP-like"/>
</dbReference>
<evidence type="ECO:0000259" key="2">
    <source>
        <dbReference type="Pfam" id="PF16655"/>
    </source>
</evidence>
<reference evidence="4" key="1">
    <citation type="journal article" date="2019" name="Int. J. Syst. Evol. Microbiol.">
        <title>The Global Catalogue of Microorganisms (GCM) 10K type strain sequencing project: providing services to taxonomists for standard genome sequencing and annotation.</title>
        <authorList>
            <consortium name="The Broad Institute Genomics Platform"/>
            <consortium name="The Broad Institute Genome Sequencing Center for Infectious Disease"/>
            <person name="Wu L."/>
            <person name="Ma J."/>
        </authorList>
    </citation>
    <scope>NUCLEOTIDE SEQUENCE [LARGE SCALE GENOMIC DNA]</scope>
    <source>
        <strain evidence="4">JCM 31696</strain>
    </source>
</reference>
<dbReference type="Pfam" id="PF16655">
    <property type="entry name" value="PhoD_N"/>
    <property type="match status" value="1"/>
</dbReference>
<dbReference type="Pfam" id="PF09423">
    <property type="entry name" value="PhoD"/>
    <property type="match status" value="1"/>
</dbReference>
<feature type="non-terminal residue" evidence="3">
    <location>
        <position position="212"/>
    </location>
</feature>
<dbReference type="PANTHER" id="PTHR43606:SF2">
    <property type="entry name" value="ALKALINE PHOSPHATASE FAMILY PROTEIN (AFU_ORTHOLOGUE AFUA_5G03860)"/>
    <property type="match status" value="1"/>
</dbReference>
<feature type="domain" description="PhoD-like phosphatase metallophosphatase" evidence="1">
    <location>
        <begin position="79"/>
        <end position="208"/>
    </location>
</feature>
<evidence type="ECO:0000313" key="4">
    <source>
        <dbReference type="Proteomes" id="UP001597083"/>
    </source>
</evidence>
<dbReference type="InterPro" id="IPR018946">
    <property type="entry name" value="PhoD-like_MPP"/>
</dbReference>
<dbReference type="PANTHER" id="PTHR43606">
    <property type="entry name" value="PHOSPHATASE, PUTATIVE (AFU_ORTHOLOGUE AFUA_6G08710)-RELATED"/>
    <property type="match status" value="1"/>
</dbReference>
<protein>
    <submittedName>
        <fullName evidence="3">Alkaline phosphatase D family protein</fullName>
    </submittedName>
</protein>
<dbReference type="Proteomes" id="UP001597083">
    <property type="component" value="Unassembled WGS sequence"/>
</dbReference>
<organism evidence="3 4">
    <name type="scientific">Actinomadura adrarensis</name>
    <dbReference type="NCBI Taxonomy" id="1819600"/>
    <lineage>
        <taxon>Bacteria</taxon>
        <taxon>Bacillati</taxon>
        <taxon>Actinomycetota</taxon>
        <taxon>Actinomycetes</taxon>
        <taxon>Streptosporangiales</taxon>
        <taxon>Thermomonosporaceae</taxon>
        <taxon>Actinomadura</taxon>
    </lineage>
</organism>
<feature type="non-terminal residue" evidence="3">
    <location>
        <position position="1"/>
    </location>
</feature>
<keyword evidence="4" id="KW-1185">Reference proteome</keyword>
<feature type="domain" description="Phospholipase D N-terminal" evidence="2">
    <location>
        <begin position="4"/>
        <end position="67"/>
    </location>
</feature>
<sequence>GDARIEVEWQVAADARFRNVVREGRVVTSPDTSHTVHVDVRGLRPGRRYWYRFRAAGHISETGSTVTAPPSRSMRPLKFAVASCQNYRAGYFQTMRDVVDQGAELMLFVGDYIYEYPVQQLAVGRPIPADLPAEVVPTTTTLDQYRLRYALYKTDPDLLAAHRDIPWILTWDDHEISNDYESWATPDLDRRAAAYRAYWEFMPIRWPQPPRG</sequence>
<accession>A0ABW3CEF7</accession>
<dbReference type="Gene3D" id="2.60.40.380">
    <property type="entry name" value="Purple acid phosphatase-like, N-terminal"/>
    <property type="match status" value="1"/>
</dbReference>
<evidence type="ECO:0000313" key="3">
    <source>
        <dbReference type="EMBL" id="MFD0852845.1"/>
    </source>
</evidence>
<proteinExistence type="predicted"/>
<dbReference type="CDD" id="cd07389">
    <property type="entry name" value="MPP_PhoD"/>
    <property type="match status" value="1"/>
</dbReference>
<dbReference type="InterPro" id="IPR052900">
    <property type="entry name" value="Phospholipid_Metab_Enz"/>
</dbReference>
<dbReference type="InterPro" id="IPR038607">
    <property type="entry name" value="PhoD-like_sf"/>
</dbReference>
<comment type="caution">
    <text evidence="3">The sequence shown here is derived from an EMBL/GenBank/DDBJ whole genome shotgun (WGS) entry which is preliminary data.</text>
</comment>